<feature type="domain" description="GFO/IDH/MocA-like oxidoreductase" evidence="3">
    <location>
        <begin position="128"/>
        <end position="251"/>
    </location>
</feature>
<dbReference type="Pfam" id="PF01408">
    <property type="entry name" value="GFO_IDH_MocA"/>
    <property type="match status" value="1"/>
</dbReference>
<proteinExistence type="predicted"/>
<reference evidence="5" key="1">
    <citation type="submission" date="2016-10" db="EMBL/GenBank/DDBJ databases">
        <authorList>
            <person name="Varghese N."/>
            <person name="Submissions S."/>
        </authorList>
    </citation>
    <scope>NUCLEOTIDE SEQUENCE [LARGE SCALE GENOMIC DNA]</scope>
    <source>
        <strain evidence="5">IBRC-M 10761</strain>
    </source>
</reference>
<dbReference type="STRING" id="1416801.SAMN05192553_108121"/>
<dbReference type="OrthoDB" id="9781031at2"/>
<dbReference type="Gene3D" id="3.30.360.10">
    <property type="entry name" value="Dihydrodipicolinate Reductase, domain 2"/>
    <property type="match status" value="1"/>
</dbReference>
<dbReference type="Proteomes" id="UP000199403">
    <property type="component" value="Unassembled WGS sequence"/>
</dbReference>
<sequence length="337" mass="37546">MIRVGIIGLGKMGLSHCSILGAHPEVEVAGVCDTSGLVIDGFKKYSSFPCYTDYKKMIDQSNLDALLIASPTKFHAEMVDYGLERNIHVFCEKPFVLNAEDGIRLSEKADARGLVNQVGYHNRFLGTFEEVRRLLEKGILGEMYHFLAESYGPVVLREKGGTWRSEKNQGGGCLYDYASHTIDLVYFLLGKPTAVSGTMLKSIFSRGVEDAVYSSMELENGLSGQLSVNWSDETHRKMTTQITVMGKKGKLIADATEVKIFLKEANLQEGLEKGWTIKYLTDLTESVDFYLRGEEYSSQLDHFISCILNKGVQNKSSFKNATVTDQTISKLLENAKQ</sequence>
<dbReference type="SUPFAM" id="SSF51735">
    <property type="entry name" value="NAD(P)-binding Rossmann-fold domains"/>
    <property type="match status" value="1"/>
</dbReference>
<dbReference type="RefSeq" id="WP_092177889.1">
    <property type="nucleotide sequence ID" value="NZ_FNZH01000008.1"/>
</dbReference>
<evidence type="ECO:0000259" key="2">
    <source>
        <dbReference type="Pfam" id="PF01408"/>
    </source>
</evidence>
<protein>
    <submittedName>
        <fullName evidence="4">Predicted dehydrogenase</fullName>
    </submittedName>
</protein>
<dbReference type="Pfam" id="PF22725">
    <property type="entry name" value="GFO_IDH_MocA_C3"/>
    <property type="match status" value="1"/>
</dbReference>
<dbReference type="GO" id="GO:0016491">
    <property type="term" value="F:oxidoreductase activity"/>
    <property type="evidence" value="ECO:0007669"/>
    <property type="project" value="UniProtKB-KW"/>
</dbReference>
<dbReference type="EMBL" id="FNZH01000008">
    <property type="protein sequence ID" value="SEJ68913.1"/>
    <property type="molecule type" value="Genomic_DNA"/>
</dbReference>
<dbReference type="SUPFAM" id="SSF55347">
    <property type="entry name" value="Glyceraldehyde-3-phosphate dehydrogenase-like, C-terminal domain"/>
    <property type="match status" value="1"/>
</dbReference>
<dbReference type="PANTHER" id="PTHR43818">
    <property type="entry name" value="BCDNA.GH03377"/>
    <property type="match status" value="1"/>
</dbReference>
<evidence type="ECO:0000313" key="5">
    <source>
        <dbReference type="Proteomes" id="UP000199403"/>
    </source>
</evidence>
<dbReference type="AlphaFoldDB" id="A0A1H7ATI8"/>
<keyword evidence="1" id="KW-0560">Oxidoreductase</keyword>
<evidence type="ECO:0000256" key="1">
    <source>
        <dbReference type="ARBA" id="ARBA00023002"/>
    </source>
</evidence>
<evidence type="ECO:0000259" key="3">
    <source>
        <dbReference type="Pfam" id="PF22725"/>
    </source>
</evidence>
<dbReference type="Gene3D" id="3.40.50.720">
    <property type="entry name" value="NAD(P)-binding Rossmann-like Domain"/>
    <property type="match status" value="1"/>
</dbReference>
<organism evidence="4 5">
    <name type="scientific">Cyclobacterium xiamenense</name>
    <dbReference type="NCBI Taxonomy" id="1297121"/>
    <lineage>
        <taxon>Bacteria</taxon>
        <taxon>Pseudomonadati</taxon>
        <taxon>Bacteroidota</taxon>
        <taxon>Cytophagia</taxon>
        <taxon>Cytophagales</taxon>
        <taxon>Cyclobacteriaceae</taxon>
        <taxon>Cyclobacterium</taxon>
    </lineage>
</organism>
<feature type="domain" description="Gfo/Idh/MocA-like oxidoreductase N-terminal" evidence="2">
    <location>
        <begin position="2"/>
        <end position="120"/>
    </location>
</feature>
<dbReference type="GO" id="GO:0000166">
    <property type="term" value="F:nucleotide binding"/>
    <property type="evidence" value="ECO:0007669"/>
    <property type="project" value="InterPro"/>
</dbReference>
<accession>A0A1H7ATI8</accession>
<dbReference type="PANTHER" id="PTHR43818:SF11">
    <property type="entry name" value="BCDNA.GH03377"/>
    <property type="match status" value="1"/>
</dbReference>
<dbReference type="InterPro" id="IPR000683">
    <property type="entry name" value="Gfo/Idh/MocA-like_OxRdtase_N"/>
</dbReference>
<dbReference type="InterPro" id="IPR055170">
    <property type="entry name" value="GFO_IDH_MocA-like_dom"/>
</dbReference>
<keyword evidence="5" id="KW-1185">Reference proteome</keyword>
<dbReference type="InterPro" id="IPR050463">
    <property type="entry name" value="Gfo/Idh/MocA_oxidrdct_glycsds"/>
</dbReference>
<name>A0A1H7ATI8_9BACT</name>
<evidence type="ECO:0000313" key="4">
    <source>
        <dbReference type="EMBL" id="SEJ68913.1"/>
    </source>
</evidence>
<dbReference type="InterPro" id="IPR036291">
    <property type="entry name" value="NAD(P)-bd_dom_sf"/>
</dbReference>
<gene>
    <name evidence="4" type="ORF">SAMN05192553_108121</name>
</gene>